<proteinExistence type="predicted"/>
<accession>A0A6J5P859</accession>
<reference evidence="1" key="1">
    <citation type="submission" date="2020-04" db="EMBL/GenBank/DDBJ databases">
        <authorList>
            <person name="Chiriac C."/>
            <person name="Salcher M."/>
            <person name="Ghai R."/>
            <person name="Kavagutti S V."/>
        </authorList>
    </citation>
    <scope>NUCLEOTIDE SEQUENCE</scope>
</reference>
<gene>
    <name evidence="1" type="ORF">UFOVP817_47</name>
</gene>
<sequence length="95" mass="10642">MTEALNPEVKQPAPSGRLLPLVRFWCRTFGHSWSVSDAASSLSAISTEMRGFDCWCDRCGITGRADWCRYVGVKNFRESKPNATLCREAGQKDAR</sequence>
<organism evidence="1">
    <name type="scientific">uncultured Caudovirales phage</name>
    <dbReference type="NCBI Taxonomy" id="2100421"/>
    <lineage>
        <taxon>Viruses</taxon>
        <taxon>Duplodnaviria</taxon>
        <taxon>Heunggongvirae</taxon>
        <taxon>Uroviricota</taxon>
        <taxon>Caudoviricetes</taxon>
        <taxon>Peduoviridae</taxon>
        <taxon>Maltschvirus</taxon>
        <taxon>Maltschvirus maltsch</taxon>
    </lineage>
</organism>
<protein>
    <submittedName>
        <fullName evidence="1">Uncharacterized protein</fullName>
    </submittedName>
</protein>
<name>A0A6J5P859_9CAUD</name>
<evidence type="ECO:0000313" key="1">
    <source>
        <dbReference type="EMBL" id="CAB4165245.1"/>
    </source>
</evidence>
<dbReference type="EMBL" id="LR796774">
    <property type="protein sequence ID" value="CAB4165245.1"/>
    <property type="molecule type" value="Genomic_DNA"/>
</dbReference>